<reference evidence="1" key="1">
    <citation type="submission" date="2022-06" db="EMBL/GenBank/DDBJ databases">
        <authorList>
            <consortium name="SYNGENTA / RWTH Aachen University"/>
        </authorList>
    </citation>
    <scope>NUCLEOTIDE SEQUENCE</scope>
</reference>
<dbReference type="AlphaFoldDB" id="A0AAV0BAB5"/>
<evidence type="ECO:0000313" key="2">
    <source>
        <dbReference type="Proteomes" id="UP001153365"/>
    </source>
</evidence>
<comment type="caution">
    <text evidence="1">The sequence shown here is derived from an EMBL/GenBank/DDBJ whole genome shotgun (WGS) entry which is preliminary data.</text>
</comment>
<sequence length="143" mass="16030">MASVLDFAKKNLGLALDPKLHFRATALNQLHSSKHPIPVTDKSYWLTYYSVFDFASEVPTLIPISKLCKAIRDRSENVENLLRVLILKLDSLIQSQSIRKILEEREWNSLGGDDGSGAQNVSNISFSLKSQIKSFSLKVPTLI</sequence>
<keyword evidence="2" id="KW-1185">Reference proteome</keyword>
<protein>
    <submittedName>
        <fullName evidence="1">Uncharacterized protein</fullName>
    </submittedName>
</protein>
<gene>
    <name evidence="1" type="ORF">PPACK8108_LOCUS16570</name>
</gene>
<name>A0AAV0BAB5_PHAPC</name>
<organism evidence="1 2">
    <name type="scientific">Phakopsora pachyrhizi</name>
    <name type="common">Asian soybean rust disease fungus</name>
    <dbReference type="NCBI Taxonomy" id="170000"/>
    <lineage>
        <taxon>Eukaryota</taxon>
        <taxon>Fungi</taxon>
        <taxon>Dikarya</taxon>
        <taxon>Basidiomycota</taxon>
        <taxon>Pucciniomycotina</taxon>
        <taxon>Pucciniomycetes</taxon>
        <taxon>Pucciniales</taxon>
        <taxon>Phakopsoraceae</taxon>
        <taxon>Phakopsora</taxon>
    </lineage>
</organism>
<evidence type="ECO:0000313" key="1">
    <source>
        <dbReference type="EMBL" id="CAH7683192.1"/>
    </source>
</evidence>
<accession>A0AAV0BAB5</accession>
<dbReference type="EMBL" id="CALTRL010004522">
    <property type="protein sequence ID" value="CAH7683192.1"/>
    <property type="molecule type" value="Genomic_DNA"/>
</dbReference>
<proteinExistence type="predicted"/>
<dbReference type="Proteomes" id="UP001153365">
    <property type="component" value="Unassembled WGS sequence"/>
</dbReference>